<evidence type="ECO:0000256" key="7">
    <source>
        <dbReference type="ARBA" id="ARBA00013173"/>
    </source>
</evidence>
<feature type="binding site" evidence="14">
    <location>
        <position position="195"/>
    </location>
    <ligand>
        <name>NADP(+)</name>
        <dbReference type="ChEBI" id="CHEBI:58349"/>
    </ligand>
</feature>
<dbReference type="InterPro" id="IPR024072">
    <property type="entry name" value="DHFR-like_dom_sf"/>
</dbReference>
<evidence type="ECO:0000256" key="14">
    <source>
        <dbReference type="PIRSR" id="PIRSR006769-2"/>
    </source>
</evidence>
<comment type="similarity">
    <text evidence="5">In the C-terminal section; belongs to the HTP reductase family.</text>
</comment>
<accession>A0A840B3J9</accession>
<keyword evidence="18" id="KW-1185">Reference proteome</keyword>
<keyword evidence="9" id="KW-0686">Riboflavin biosynthesis</keyword>
<comment type="caution">
    <text evidence="17">The sequence shown here is derived from an EMBL/GenBank/DDBJ whole genome shotgun (WGS) entry which is preliminary data.</text>
</comment>
<keyword evidence="11 17" id="KW-0560">Oxidoreductase</keyword>
<keyword evidence="10 14" id="KW-0521">NADP</keyword>
<feature type="binding site" evidence="14">
    <location>
        <position position="191"/>
    </location>
    <ligand>
        <name>NADP(+)</name>
        <dbReference type="ChEBI" id="CHEBI:58349"/>
    </ligand>
</feature>
<dbReference type="InterPro" id="IPR002125">
    <property type="entry name" value="CMP_dCMP_dom"/>
</dbReference>
<sequence length="314" mass="32710">MAAALALAERGVGQTGLNPSVGCIIVKEGIVVGRGWTQKGGRPHAEAMALAQAGSAAHGSVIYVTLEPCAHQSDRGPACALLLMDARPARVVVALEDPDLRTAGEGIKALMAAGIAVETGVMASEARKSLAGFLSRMQLLRPFVTLKIATSLDGQIAMADGSSRWITGDIARAHSHIERARADAILVGSGTVKADAPQLNVRLTGLEHRSPRKVMLGSGDAPDGWEIIRAPADIAKLDCNNVMVEGGAATATAFLKAGLVDRLSLYRAPIFIGAGKACLGDIGLGQLADAHGLWQLCDSRSLGKDRLEVYERAN</sequence>
<evidence type="ECO:0000256" key="1">
    <source>
        <dbReference type="ARBA" id="ARBA00002151"/>
    </source>
</evidence>
<keyword evidence="12" id="KW-0511">Multifunctional enzyme</keyword>
<dbReference type="Pfam" id="PF00383">
    <property type="entry name" value="dCMP_cyt_deam_1"/>
    <property type="match status" value="1"/>
</dbReference>
<dbReference type="GO" id="GO:0008835">
    <property type="term" value="F:diaminohydroxyphosphoribosylaminopyrimidine deaminase activity"/>
    <property type="evidence" value="ECO:0007669"/>
    <property type="project" value="UniProtKB-EC"/>
</dbReference>
<evidence type="ECO:0000313" key="17">
    <source>
        <dbReference type="EMBL" id="MBB3943862.1"/>
    </source>
</evidence>
<feature type="binding site" evidence="14">
    <location>
        <position position="149"/>
    </location>
    <ligand>
        <name>NADP(+)</name>
        <dbReference type="ChEBI" id="CHEBI:58349"/>
    </ligand>
</feature>
<feature type="binding site" evidence="14">
    <location>
        <position position="165"/>
    </location>
    <ligand>
        <name>NADP(+)</name>
        <dbReference type="ChEBI" id="CHEBI:58349"/>
    </ligand>
</feature>
<dbReference type="Proteomes" id="UP000581447">
    <property type="component" value="Unassembled WGS sequence"/>
</dbReference>
<comment type="function">
    <text evidence="1">Converts 2,5-diamino-6-(ribosylamino)-4(3h)-pyrimidinone 5'-phosphate into 5-amino-6-(ribosylamino)-2,4(1h,3h)-pyrimidinedione 5'-phosphate.</text>
</comment>
<dbReference type="Gene3D" id="3.40.140.10">
    <property type="entry name" value="Cytidine Deaminase, domain 2"/>
    <property type="match status" value="1"/>
</dbReference>
<gene>
    <name evidence="17" type="ORF">GGR91_002126</name>
</gene>
<organism evidence="17 18">
    <name type="scientific">Sphingorhabdus rigui</name>
    <dbReference type="NCBI Taxonomy" id="1282858"/>
    <lineage>
        <taxon>Bacteria</taxon>
        <taxon>Pseudomonadati</taxon>
        <taxon>Pseudomonadota</taxon>
        <taxon>Alphaproteobacteria</taxon>
        <taxon>Sphingomonadales</taxon>
        <taxon>Sphingomonadaceae</taxon>
        <taxon>Sphingorhabdus</taxon>
    </lineage>
</organism>
<dbReference type="UniPathway" id="UPA00275">
    <property type="reaction ID" value="UER00401"/>
</dbReference>
<comment type="pathway">
    <text evidence="2">Cofactor biosynthesis; riboflavin biosynthesis; 5-amino-6-(D-ribitylamino)uracil from GTP: step 2/4.</text>
</comment>
<keyword evidence="15" id="KW-0479">Metal-binding</keyword>
<feature type="binding site" evidence="14">
    <location>
        <position position="202"/>
    </location>
    <ligand>
        <name>substrate</name>
    </ligand>
</feature>
<dbReference type="PANTHER" id="PTHR38011">
    <property type="entry name" value="DIHYDROFOLATE REDUCTASE FAMILY PROTEIN (AFU_ORTHOLOGUE AFUA_8G06820)"/>
    <property type="match status" value="1"/>
</dbReference>
<evidence type="ECO:0000313" key="18">
    <source>
        <dbReference type="Proteomes" id="UP000581447"/>
    </source>
</evidence>
<protein>
    <recommendedName>
        <fullName evidence="8">Riboflavin biosynthesis protein RibD</fullName>
        <ecNumber evidence="7">1.1.1.193</ecNumber>
        <ecNumber evidence="6">3.5.4.26</ecNumber>
    </recommendedName>
</protein>
<dbReference type="CDD" id="cd01284">
    <property type="entry name" value="Riboflavin_deaminase-reductase"/>
    <property type="match status" value="1"/>
</dbReference>
<dbReference type="InterPro" id="IPR050765">
    <property type="entry name" value="Riboflavin_Biosynth_HTPR"/>
</dbReference>
<comment type="cofactor">
    <cofactor evidence="15">
        <name>Zn(2+)</name>
        <dbReference type="ChEBI" id="CHEBI:29105"/>
    </cofactor>
    <text evidence="15">Binds 1 zinc ion.</text>
</comment>
<evidence type="ECO:0000259" key="16">
    <source>
        <dbReference type="PROSITE" id="PS51747"/>
    </source>
</evidence>
<dbReference type="SUPFAM" id="SSF53927">
    <property type="entry name" value="Cytidine deaminase-like"/>
    <property type="match status" value="1"/>
</dbReference>
<comment type="pathway">
    <text evidence="3">Cofactor biosynthesis; riboflavin biosynthesis; 5-amino-6-(D-ribitylamino)uracil from GTP: step 3/4.</text>
</comment>
<dbReference type="EMBL" id="JACIEA010000003">
    <property type="protein sequence ID" value="MBB3943862.1"/>
    <property type="molecule type" value="Genomic_DNA"/>
</dbReference>
<evidence type="ECO:0000256" key="13">
    <source>
        <dbReference type="PIRSR" id="PIRSR006769-1"/>
    </source>
</evidence>
<evidence type="ECO:0000256" key="6">
    <source>
        <dbReference type="ARBA" id="ARBA00012766"/>
    </source>
</evidence>
<feature type="binding site" evidence="14">
    <location>
        <position position="218"/>
    </location>
    <ligand>
        <name>NADP(+)</name>
        <dbReference type="ChEBI" id="CHEBI:58349"/>
    </ligand>
</feature>
<evidence type="ECO:0000256" key="15">
    <source>
        <dbReference type="PIRSR" id="PIRSR006769-3"/>
    </source>
</evidence>
<dbReference type="InterPro" id="IPR004794">
    <property type="entry name" value="Eubact_RibD"/>
</dbReference>
<evidence type="ECO:0000256" key="8">
    <source>
        <dbReference type="ARBA" id="ARBA00019930"/>
    </source>
</evidence>
<evidence type="ECO:0000256" key="12">
    <source>
        <dbReference type="ARBA" id="ARBA00023268"/>
    </source>
</evidence>
<feature type="domain" description="CMP/dCMP-type deaminase" evidence="16">
    <location>
        <begin position="1"/>
        <end position="118"/>
    </location>
</feature>
<dbReference type="Gene3D" id="3.40.430.10">
    <property type="entry name" value="Dihydrofolate Reductase, subunit A"/>
    <property type="match status" value="2"/>
</dbReference>
<feature type="binding site" evidence="14">
    <location>
        <position position="245"/>
    </location>
    <ligand>
        <name>substrate</name>
    </ligand>
</feature>
<feature type="binding site" evidence="14">
    <location>
        <begin position="247"/>
        <end position="253"/>
    </location>
    <ligand>
        <name>NADP(+)</name>
        <dbReference type="ChEBI" id="CHEBI:58349"/>
    </ligand>
</feature>
<dbReference type="PIRSF" id="PIRSF006769">
    <property type="entry name" value="RibD"/>
    <property type="match status" value="1"/>
</dbReference>
<evidence type="ECO:0000256" key="4">
    <source>
        <dbReference type="ARBA" id="ARBA00005259"/>
    </source>
</evidence>
<feature type="binding site" evidence="15">
    <location>
        <position position="69"/>
    </location>
    <ligand>
        <name>Zn(2+)</name>
        <dbReference type="ChEBI" id="CHEBI:29105"/>
        <note>catalytic</note>
    </ligand>
</feature>
<feature type="binding site" evidence="14">
    <location>
        <position position="163"/>
    </location>
    <ligand>
        <name>substrate</name>
    </ligand>
</feature>
<feature type="binding site" evidence="14">
    <location>
        <position position="199"/>
    </location>
    <ligand>
        <name>NADP(+)</name>
        <dbReference type="ChEBI" id="CHEBI:58349"/>
    </ligand>
</feature>
<dbReference type="PROSITE" id="PS51747">
    <property type="entry name" value="CYT_DCMP_DEAMINASES_2"/>
    <property type="match status" value="1"/>
</dbReference>
<feature type="binding site" evidence="15">
    <location>
        <position position="44"/>
    </location>
    <ligand>
        <name>Zn(2+)</name>
        <dbReference type="ChEBI" id="CHEBI:29105"/>
        <note>catalytic</note>
    </ligand>
</feature>
<dbReference type="EC" id="3.5.4.26" evidence="6"/>
<evidence type="ECO:0000256" key="2">
    <source>
        <dbReference type="ARBA" id="ARBA00004882"/>
    </source>
</evidence>
<dbReference type="EC" id="1.1.1.193" evidence="7"/>
<evidence type="ECO:0000256" key="5">
    <source>
        <dbReference type="ARBA" id="ARBA00007417"/>
    </source>
</evidence>
<proteinExistence type="inferred from homology"/>
<feature type="binding site" evidence="15">
    <location>
        <position position="79"/>
    </location>
    <ligand>
        <name>Zn(2+)</name>
        <dbReference type="ChEBI" id="CHEBI:29105"/>
        <note>catalytic</note>
    </ligand>
</feature>
<dbReference type="InterPro" id="IPR002734">
    <property type="entry name" value="RibDG_C"/>
</dbReference>
<evidence type="ECO:0000256" key="11">
    <source>
        <dbReference type="ARBA" id="ARBA00023002"/>
    </source>
</evidence>
<feature type="binding site" evidence="14">
    <location>
        <position position="179"/>
    </location>
    <ligand>
        <name>substrate</name>
    </ligand>
</feature>
<comment type="similarity">
    <text evidence="4">In the N-terminal section; belongs to the cytidine and deoxycytidylate deaminase family.</text>
</comment>
<keyword evidence="15" id="KW-0862">Zinc</keyword>
<dbReference type="InterPro" id="IPR016193">
    <property type="entry name" value="Cytidine_deaminase-like"/>
</dbReference>
<evidence type="ECO:0000256" key="3">
    <source>
        <dbReference type="ARBA" id="ARBA00004910"/>
    </source>
</evidence>
<evidence type="ECO:0000256" key="10">
    <source>
        <dbReference type="ARBA" id="ARBA00022857"/>
    </source>
</evidence>
<name>A0A840B3J9_9SPHN</name>
<dbReference type="Pfam" id="PF01872">
    <property type="entry name" value="RibD_C"/>
    <property type="match status" value="1"/>
</dbReference>
<evidence type="ECO:0000256" key="9">
    <source>
        <dbReference type="ARBA" id="ARBA00022619"/>
    </source>
</evidence>
<dbReference type="GO" id="GO:0046872">
    <property type="term" value="F:metal ion binding"/>
    <property type="evidence" value="ECO:0007669"/>
    <property type="project" value="UniProtKB-KW"/>
</dbReference>
<dbReference type="AlphaFoldDB" id="A0A840B3J9"/>
<dbReference type="PANTHER" id="PTHR38011:SF7">
    <property type="entry name" value="2,5-DIAMINO-6-RIBOSYLAMINO-4(3H)-PYRIMIDINONE 5'-PHOSPHATE REDUCTASE"/>
    <property type="match status" value="1"/>
</dbReference>
<keyword evidence="17" id="KW-0378">Hydrolase</keyword>
<dbReference type="NCBIfam" id="TIGR00326">
    <property type="entry name" value="eubact_ribD"/>
    <property type="match status" value="1"/>
</dbReference>
<dbReference type="GO" id="GO:0009231">
    <property type="term" value="P:riboflavin biosynthetic process"/>
    <property type="evidence" value="ECO:0007669"/>
    <property type="project" value="UniProtKB-UniPathway"/>
</dbReference>
<feature type="active site" description="Proton donor" evidence="13">
    <location>
        <position position="46"/>
    </location>
</feature>
<reference evidence="17 18" key="1">
    <citation type="submission" date="2020-08" db="EMBL/GenBank/DDBJ databases">
        <title>Genomic Encyclopedia of Type Strains, Phase IV (KMG-IV): sequencing the most valuable type-strain genomes for metagenomic binning, comparative biology and taxonomic classification.</title>
        <authorList>
            <person name="Goeker M."/>
        </authorList>
    </citation>
    <scope>NUCLEOTIDE SEQUENCE [LARGE SCALE GENOMIC DNA]</scope>
    <source>
        <strain evidence="17 18">DSM 29050</strain>
    </source>
</reference>
<dbReference type="SUPFAM" id="SSF53597">
    <property type="entry name" value="Dihydrofolate reductase-like"/>
    <property type="match status" value="1"/>
</dbReference>
<dbReference type="GO" id="GO:0008703">
    <property type="term" value="F:5-amino-6-(5-phosphoribosylamino)uracil reductase activity"/>
    <property type="evidence" value="ECO:0007669"/>
    <property type="project" value="UniProtKB-EC"/>
</dbReference>